<proteinExistence type="predicted"/>
<dbReference type="Pfam" id="PF07332">
    <property type="entry name" value="Phage_holin_3_6"/>
    <property type="match status" value="1"/>
</dbReference>
<keyword evidence="1" id="KW-0472">Membrane</keyword>
<protein>
    <submittedName>
        <fullName evidence="2">Phage holin family protein</fullName>
    </submittedName>
</protein>
<organism evidence="2 3">
    <name type="scientific">Lysobacter korlensis</name>
    <dbReference type="NCBI Taxonomy" id="553636"/>
    <lineage>
        <taxon>Bacteria</taxon>
        <taxon>Pseudomonadati</taxon>
        <taxon>Pseudomonadota</taxon>
        <taxon>Gammaproteobacteria</taxon>
        <taxon>Lysobacterales</taxon>
        <taxon>Lysobacteraceae</taxon>
        <taxon>Lysobacter</taxon>
    </lineage>
</organism>
<evidence type="ECO:0000256" key="1">
    <source>
        <dbReference type="SAM" id="Phobius"/>
    </source>
</evidence>
<reference evidence="2 3" key="1">
    <citation type="submission" date="2024-09" db="EMBL/GenBank/DDBJ databases">
        <authorList>
            <person name="Sun Q."/>
            <person name="Mori K."/>
        </authorList>
    </citation>
    <scope>NUCLEOTIDE SEQUENCE [LARGE SCALE GENOMIC DNA]</scope>
    <source>
        <strain evidence="2 3">KCTC 23076</strain>
    </source>
</reference>
<dbReference type="InterPro" id="IPR009937">
    <property type="entry name" value="Phage_holin_3_6"/>
</dbReference>
<name>A0ABV6RTF5_9GAMM</name>
<keyword evidence="3" id="KW-1185">Reference proteome</keyword>
<gene>
    <name evidence="2" type="ORF">ACFFGH_20640</name>
</gene>
<sequence length="137" mass="14652">MTDTSRPERKGLFALISDVPRLVTDLVKGEIELAKLELTAKAKKFGVGAGLIVAALVVLLLFVTMLLTAAVLGLGEVMPPWLAALLVALVLLIVAAVLAFIGYKAVQKALPPTPERAMRNLQRDVNVIKGNGRRSEI</sequence>
<evidence type="ECO:0000313" key="2">
    <source>
        <dbReference type="EMBL" id="MFC0680250.1"/>
    </source>
</evidence>
<keyword evidence="1" id="KW-0812">Transmembrane</keyword>
<dbReference type="RefSeq" id="WP_386671820.1">
    <property type="nucleotide sequence ID" value="NZ_JBHLTG010000005.1"/>
</dbReference>
<feature type="transmembrane region" description="Helical" evidence="1">
    <location>
        <begin position="81"/>
        <end position="103"/>
    </location>
</feature>
<dbReference type="EMBL" id="JBHLTG010000005">
    <property type="protein sequence ID" value="MFC0680250.1"/>
    <property type="molecule type" value="Genomic_DNA"/>
</dbReference>
<feature type="transmembrane region" description="Helical" evidence="1">
    <location>
        <begin position="45"/>
        <end position="75"/>
    </location>
</feature>
<keyword evidence="1" id="KW-1133">Transmembrane helix</keyword>
<accession>A0ABV6RTF5</accession>
<comment type="caution">
    <text evidence="2">The sequence shown here is derived from an EMBL/GenBank/DDBJ whole genome shotgun (WGS) entry which is preliminary data.</text>
</comment>
<dbReference type="Proteomes" id="UP001589896">
    <property type="component" value="Unassembled WGS sequence"/>
</dbReference>
<evidence type="ECO:0000313" key="3">
    <source>
        <dbReference type="Proteomes" id="UP001589896"/>
    </source>
</evidence>